<dbReference type="EMBL" id="KL142535">
    <property type="protein sequence ID" value="KDR65083.1"/>
    <property type="molecule type" value="Genomic_DNA"/>
</dbReference>
<accession>A0A067SE95</accession>
<dbReference type="Proteomes" id="UP000027222">
    <property type="component" value="Unassembled WGS sequence"/>
</dbReference>
<feature type="region of interest" description="Disordered" evidence="1">
    <location>
        <begin position="431"/>
        <end position="482"/>
    </location>
</feature>
<reference evidence="3" key="1">
    <citation type="journal article" date="2014" name="Proc. Natl. Acad. Sci. U.S.A.">
        <title>Extensive sampling of basidiomycete genomes demonstrates inadequacy of the white-rot/brown-rot paradigm for wood decay fungi.</title>
        <authorList>
            <person name="Riley R."/>
            <person name="Salamov A.A."/>
            <person name="Brown D.W."/>
            <person name="Nagy L.G."/>
            <person name="Floudas D."/>
            <person name="Held B.W."/>
            <person name="Levasseur A."/>
            <person name="Lombard V."/>
            <person name="Morin E."/>
            <person name="Otillar R."/>
            <person name="Lindquist E.A."/>
            <person name="Sun H."/>
            <person name="LaButti K.M."/>
            <person name="Schmutz J."/>
            <person name="Jabbour D."/>
            <person name="Luo H."/>
            <person name="Baker S.E."/>
            <person name="Pisabarro A.G."/>
            <person name="Walton J.D."/>
            <person name="Blanchette R.A."/>
            <person name="Henrissat B."/>
            <person name="Martin F."/>
            <person name="Cullen D."/>
            <person name="Hibbett D.S."/>
            <person name="Grigoriev I.V."/>
        </authorList>
    </citation>
    <scope>NUCLEOTIDE SEQUENCE [LARGE SCALE GENOMIC DNA]</scope>
    <source>
        <strain evidence="3">CBS 339.88</strain>
    </source>
</reference>
<sequence length="885" mass="102129">MYNDQGTPLLQRIGPDLIRDDQGKVPNIANLGHDWTDWIALNCDIDKVPTEARIFKNFEDRKWAIEPITATGRYLEQDWAVEPDWYRHNHHWRAFIPVNDGTLSDVPWYLIVDQAMPLHDVGSNPPGPNQRFFANRDSARRYQNTYQSVRSLVEEVWTTILQSSPCGLPADVNPFILDGAFRSETLLQRASADVKRSILDHVGWLRWLRAVLPEVSGKMPSRMASRFETTCDMRLPSRGIILDLTRDWTEVNVSLLLTYKVPIYYMWGLEERMEERLSKLNPHLIALAPQDDRVVFTDEERDEAWEQAASNSTRFDNYFQPRYPSTPISHESYESDAVFYVIDFVGWKRRNLHPRADPDLYSAAFDFQTTTESNQTTVTFWRWRKKTSSFALRSPTTEEDDNILYSDSERTIRELYKFEYAPTKELKYDLETGLPSEDDDDTDSVDAARGPSRTNITGEYRGHMGDDSESPPSESDVEMSTIPLDSLSTPYLLSRLRSSSADESPYVTKDDSIANITSWRNVARRIVEAEGEPSQPVVIANSRSISPRPALSGHIIPRQRPAALFNHHLREIGSRLTYQTSLFTLAEPERWNPLLFEHGVLMLPDPRVEVRMRYFANCVYEARFLSALLRIAIEHRWSFRIGIPSTLFSRFAPRNVPQLERIRASTLYDPDFTEAPFTFINLVSFVALYLGKIMEILQRPHAPTFIAMGGACSWIAHYWGGNILIDLLMWGPSIQTTLYGAGMNDVRYEHPFHVHWDRVSAQEISFLFGHIPHPTDSRQDRWLFPPPHILEEFCDHWTGEWNEGLESIFLYIARGVKASPPEIEPKSRGSWKTFLRTYNRGPLAPSYILSTNDVTDIFKGIEQVNLPRTWDHTRLSNIFLPERAD</sequence>
<dbReference type="HOGENOM" id="CLU_016547_0_0_1"/>
<keyword evidence="3" id="KW-1185">Reference proteome</keyword>
<evidence type="ECO:0000313" key="2">
    <source>
        <dbReference type="EMBL" id="KDR65083.1"/>
    </source>
</evidence>
<proteinExistence type="predicted"/>
<evidence type="ECO:0000313" key="3">
    <source>
        <dbReference type="Proteomes" id="UP000027222"/>
    </source>
</evidence>
<dbReference type="OrthoDB" id="2921818at2759"/>
<gene>
    <name evidence="2" type="ORF">GALMADRAFT_82296</name>
</gene>
<name>A0A067SE95_GALM3</name>
<organism evidence="2 3">
    <name type="scientific">Galerina marginata (strain CBS 339.88)</name>
    <dbReference type="NCBI Taxonomy" id="685588"/>
    <lineage>
        <taxon>Eukaryota</taxon>
        <taxon>Fungi</taxon>
        <taxon>Dikarya</taxon>
        <taxon>Basidiomycota</taxon>
        <taxon>Agaricomycotina</taxon>
        <taxon>Agaricomycetes</taxon>
        <taxon>Agaricomycetidae</taxon>
        <taxon>Agaricales</taxon>
        <taxon>Agaricineae</taxon>
        <taxon>Strophariaceae</taxon>
        <taxon>Galerina</taxon>
    </lineage>
</organism>
<dbReference type="AlphaFoldDB" id="A0A067SE95"/>
<evidence type="ECO:0000256" key="1">
    <source>
        <dbReference type="SAM" id="MobiDB-lite"/>
    </source>
</evidence>
<protein>
    <submittedName>
        <fullName evidence="2">Uncharacterized protein</fullName>
    </submittedName>
</protein>